<dbReference type="OrthoDB" id="9795979at2"/>
<evidence type="ECO:0000259" key="22">
    <source>
        <dbReference type="SMART" id="SM00936"/>
    </source>
</evidence>
<name>A0A1X1DV31_9GAMM</name>
<evidence type="ECO:0000256" key="18">
    <source>
        <dbReference type="PIRSR" id="PIRSR618044-1"/>
    </source>
</evidence>
<dbReference type="PANTHER" id="PTHR21581:SF5">
    <property type="entry name" value="D-ALANYL-D-ALANINE CARBOXYPEPTIDASE DACD"/>
    <property type="match status" value="1"/>
</dbReference>
<keyword evidence="12" id="KW-0133">Cell shape</keyword>
<dbReference type="UniPathway" id="UPA00219"/>
<dbReference type="InterPro" id="IPR037167">
    <property type="entry name" value="Peptidase_S11_C_sf"/>
</dbReference>
<comment type="subcellular location">
    <subcellularLocation>
        <location evidence="2">Cell inner membrane</location>
        <topology evidence="2">Peripheral membrane protein</topology>
    </subcellularLocation>
</comment>
<feature type="domain" description="Peptidase S11 D-Ala-D-Ala carboxypeptidase A C-terminal" evidence="22">
    <location>
        <begin position="291"/>
        <end position="382"/>
    </location>
</feature>
<evidence type="ECO:0000256" key="16">
    <source>
        <dbReference type="ARBA" id="ARBA00034000"/>
    </source>
</evidence>
<dbReference type="FunFam" id="3.40.710.10:FF:000001">
    <property type="entry name" value="D-alanyl-D-alanine serine-type carboxypeptidase"/>
    <property type="match status" value="1"/>
</dbReference>
<dbReference type="InterPro" id="IPR012907">
    <property type="entry name" value="Peptidase_S11_C"/>
</dbReference>
<evidence type="ECO:0000256" key="7">
    <source>
        <dbReference type="ARBA" id="ARBA00022519"/>
    </source>
</evidence>
<dbReference type="NCBIfam" id="NF008489">
    <property type="entry name" value="PRK11397.1"/>
    <property type="match status" value="1"/>
</dbReference>
<proteinExistence type="inferred from homology"/>
<dbReference type="GO" id="GO:0009002">
    <property type="term" value="F:serine-type D-Ala-D-Ala carboxypeptidase activity"/>
    <property type="evidence" value="ECO:0007669"/>
    <property type="project" value="UniProtKB-EC"/>
</dbReference>
<evidence type="ECO:0000256" key="2">
    <source>
        <dbReference type="ARBA" id="ARBA00004417"/>
    </source>
</evidence>
<organism evidence="23 24">
    <name type="scientific">Mixta gaviniae</name>
    <dbReference type="NCBI Taxonomy" id="665914"/>
    <lineage>
        <taxon>Bacteria</taxon>
        <taxon>Pseudomonadati</taxon>
        <taxon>Pseudomonadota</taxon>
        <taxon>Gammaproteobacteria</taxon>
        <taxon>Enterobacterales</taxon>
        <taxon>Erwiniaceae</taxon>
        <taxon>Mixta</taxon>
    </lineage>
</organism>
<evidence type="ECO:0000256" key="5">
    <source>
        <dbReference type="ARBA" id="ARBA00012448"/>
    </source>
</evidence>
<evidence type="ECO:0000256" key="15">
    <source>
        <dbReference type="ARBA" id="ARBA00023316"/>
    </source>
</evidence>
<dbReference type="SMART" id="SM00936">
    <property type="entry name" value="PBP5_C"/>
    <property type="match status" value="1"/>
</dbReference>
<comment type="function">
    <text evidence="1">Removes C-terminal D-alanyl residues from sugar-peptide cell wall precursors.</text>
</comment>
<dbReference type="Pfam" id="PF00768">
    <property type="entry name" value="Peptidase_S11"/>
    <property type="match status" value="1"/>
</dbReference>
<dbReference type="EMBL" id="CP026377">
    <property type="protein sequence ID" value="AUX93954.1"/>
    <property type="molecule type" value="Genomic_DNA"/>
</dbReference>
<evidence type="ECO:0000256" key="9">
    <source>
        <dbReference type="ARBA" id="ARBA00022670"/>
    </source>
</evidence>
<evidence type="ECO:0000256" key="8">
    <source>
        <dbReference type="ARBA" id="ARBA00022645"/>
    </source>
</evidence>
<comment type="pathway">
    <text evidence="17">Glycan biosynthesis.</text>
</comment>
<dbReference type="GO" id="GO:0005886">
    <property type="term" value="C:plasma membrane"/>
    <property type="evidence" value="ECO:0007669"/>
    <property type="project" value="UniProtKB-SubCell"/>
</dbReference>
<dbReference type="GO" id="GO:0008658">
    <property type="term" value="F:penicillin binding"/>
    <property type="evidence" value="ECO:0007669"/>
    <property type="project" value="UniProtKB-ARBA"/>
</dbReference>
<keyword evidence="9" id="KW-0645">Protease</keyword>
<keyword evidence="7" id="KW-0997">Cell inner membrane</keyword>
<evidence type="ECO:0000256" key="6">
    <source>
        <dbReference type="ARBA" id="ARBA00022475"/>
    </source>
</evidence>
<evidence type="ECO:0000256" key="21">
    <source>
        <dbReference type="SAM" id="SignalP"/>
    </source>
</evidence>
<keyword evidence="24" id="KW-1185">Reference proteome</keyword>
<comment type="catalytic activity">
    <reaction evidence="16">
        <text>Preferential cleavage: (Ac)2-L-Lys-D-Ala-|-D-Ala. Also transpeptidation of peptidyl-alanyl moieties that are N-acyl substituents of D-alanine.</text>
        <dbReference type="EC" id="3.4.16.4"/>
    </reaction>
</comment>
<evidence type="ECO:0000256" key="1">
    <source>
        <dbReference type="ARBA" id="ARBA00003217"/>
    </source>
</evidence>
<reference evidence="23 24" key="1">
    <citation type="submission" date="2018-01" db="EMBL/GenBank/DDBJ databases">
        <title>Complete and assembled Genome of Pantoea gaviniae DSM22758T.</title>
        <authorList>
            <person name="Stevens M.J.A."/>
            <person name="Zurfluh K."/>
            <person name="Stephan R."/>
        </authorList>
    </citation>
    <scope>NUCLEOTIDE SEQUENCE [LARGE SCALE GENOMIC DNA]</scope>
    <source>
        <strain evidence="23 24">DSM 22758</strain>
    </source>
</reference>
<dbReference type="KEGG" id="pgz:C2E15_13295"/>
<evidence type="ECO:0000256" key="17">
    <source>
        <dbReference type="ARBA" id="ARBA00060592"/>
    </source>
</evidence>
<keyword evidence="6" id="KW-1003">Cell membrane</keyword>
<evidence type="ECO:0000256" key="13">
    <source>
        <dbReference type="ARBA" id="ARBA00022984"/>
    </source>
</evidence>
<evidence type="ECO:0000313" key="24">
    <source>
        <dbReference type="Proteomes" id="UP000238365"/>
    </source>
</evidence>
<dbReference type="Gene3D" id="2.60.410.10">
    <property type="entry name" value="D-Ala-D-Ala carboxypeptidase, C-terminal domain"/>
    <property type="match status" value="1"/>
</dbReference>
<keyword evidence="10 21" id="KW-0732">Signal</keyword>
<evidence type="ECO:0000256" key="4">
    <source>
        <dbReference type="ARBA" id="ARBA00007164"/>
    </source>
</evidence>
<dbReference type="GO" id="GO:0009252">
    <property type="term" value="P:peptidoglycan biosynthetic process"/>
    <property type="evidence" value="ECO:0007669"/>
    <property type="project" value="UniProtKB-UniPathway"/>
</dbReference>
<dbReference type="Gene3D" id="3.40.710.10">
    <property type="entry name" value="DD-peptidase/beta-lactamase superfamily"/>
    <property type="match status" value="1"/>
</dbReference>
<evidence type="ECO:0000313" key="23">
    <source>
        <dbReference type="EMBL" id="AUX93954.1"/>
    </source>
</evidence>
<protein>
    <recommendedName>
        <fullName evidence="5">serine-type D-Ala-D-Ala carboxypeptidase</fullName>
        <ecNumber evidence="5">3.4.16.4</ecNumber>
    </recommendedName>
</protein>
<dbReference type="PRINTS" id="PR00725">
    <property type="entry name" value="DADACBPTASE1"/>
</dbReference>
<dbReference type="GO" id="GO:0008360">
    <property type="term" value="P:regulation of cell shape"/>
    <property type="evidence" value="ECO:0007669"/>
    <property type="project" value="UniProtKB-KW"/>
</dbReference>
<dbReference type="GO" id="GO:0071555">
    <property type="term" value="P:cell wall organization"/>
    <property type="evidence" value="ECO:0007669"/>
    <property type="project" value="UniProtKB-KW"/>
</dbReference>
<dbReference type="InterPro" id="IPR018044">
    <property type="entry name" value="Peptidase_S11"/>
</dbReference>
<accession>A0A1X1DV31</accession>
<feature type="chain" id="PRO_5012100427" description="serine-type D-Ala-D-Ala carboxypeptidase" evidence="21">
    <location>
        <begin position="30"/>
        <end position="397"/>
    </location>
</feature>
<feature type="binding site" evidence="19">
    <location>
        <position position="241"/>
    </location>
    <ligand>
        <name>substrate</name>
    </ligand>
</feature>
<dbReference type="GO" id="GO:0006508">
    <property type="term" value="P:proteolysis"/>
    <property type="evidence" value="ECO:0007669"/>
    <property type="project" value="UniProtKB-KW"/>
</dbReference>
<comment type="pathway">
    <text evidence="3">Cell wall biogenesis; peptidoglycan biosynthesis.</text>
</comment>
<dbReference type="EC" id="3.4.16.4" evidence="5"/>
<dbReference type="AlphaFoldDB" id="A0A1X1DV31"/>
<keyword evidence="13" id="KW-0573">Peptidoglycan synthesis</keyword>
<feature type="active site" description="Proton acceptor" evidence="18">
    <location>
        <position position="75"/>
    </location>
</feature>
<keyword evidence="14" id="KW-0472">Membrane</keyword>
<feature type="active site" description="Acyl-ester intermediate" evidence="18">
    <location>
        <position position="72"/>
    </location>
</feature>
<dbReference type="SUPFAM" id="SSF56601">
    <property type="entry name" value="beta-lactamase/transpeptidase-like"/>
    <property type="match status" value="1"/>
</dbReference>
<dbReference type="InterPro" id="IPR015956">
    <property type="entry name" value="Peniciliin-bd_prot_C_sf"/>
</dbReference>
<dbReference type="Proteomes" id="UP000238365">
    <property type="component" value="Chromosome"/>
</dbReference>
<feature type="signal peptide" evidence="21">
    <location>
        <begin position="1"/>
        <end position="29"/>
    </location>
</feature>
<keyword evidence="15" id="KW-0961">Cell wall biogenesis/degradation</keyword>
<dbReference type="Pfam" id="PF07943">
    <property type="entry name" value="PBP5_C"/>
    <property type="match status" value="1"/>
</dbReference>
<evidence type="ECO:0000256" key="20">
    <source>
        <dbReference type="RuleBase" id="RU004016"/>
    </source>
</evidence>
<evidence type="ECO:0000256" key="19">
    <source>
        <dbReference type="PIRSR" id="PIRSR618044-2"/>
    </source>
</evidence>
<comment type="similarity">
    <text evidence="4 20">Belongs to the peptidase S11 family.</text>
</comment>
<evidence type="ECO:0000256" key="12">
    <source>
        <dbReference type="ARBA" id="ARBA00022960"/>
    </source>
</evidence>
<dbReference type="InterPro" id="IPR001967">
    <property type="entry name" value="Peptidase_S11_N"/>
</dbReference>
<evidence type="ECO:0000256" key="14">
    <source>
        <dbReference type="ARBA" id="ARBA00023136"/>
    </source>
</evidence>
<keyword evidence="8 23" id="KW-0121">Carboxypeptidase</keyword>
<gene>
    <name evidence="23" type="ORF">C2E15_13295</name>
</gene>
<dbReference type="PANTHER" id="PTHR21581">
    <property type="entry name" value="D-ALANYL-D-ALANINE CARBOXYPEPTIDASE"/>
    <property type="match status" value="1"/>
</dbReference>
<dbReference type="SUPFAM" id="SSF69189">
    <property type="entry name" value="Penicillin-binding protein associated domain"/>
    <property type="match status" value="1"/>
</dbReference>
<evidence type="ECO:0000256" key="3">
    <source>
        <dbReference type="ARBA" id="ARBA00004752"/>
    </source>
</evidence>
<dbReference type="InterPro" id="IPR012338">
    <property type="entry name" value="Beta-lactam/transpept-like"/>
</dbReference>
<evidence type="ECO:0000256" key="10">
    <source>
        <dbReference type="ARBA" id="ARBA00022729"/>
    </source>
</evidence>
<feature type="active site" evidence="18">
    <location>
        <position position="138"/>
    </location>
</feature>
<evidence type="ECO:0000256" key="11">
    <source>
        <dbReference type="ARBA" id="ARBA00022801"/>
    </source>
</evidence>
<keyword evidence="11" id="KW-0378">Hydrolase</keyword>
<sequence>MFTTEGVPLKRRQLASFTGLLFLALQAHADEAAVSFPLTPPPVDAASWVLMDATTGQVLTEGNADEERNPASLTKLMTGYVVDRAIDRHRISRDDMVTIGQDAWGAGNPVFKGSSLMFLKPGEKVSVRDLSRGVIIDSGNDACVALADYVAGSQDAFVKMMNEYASRLGLEHTHFETVHGLDAPGQHTTARDLAVLSRAIISGEPDFYQMYSEKSLTWNGITQQNRNGLLWDKNLHVDGLKTGHTESAGFNLIASSLDGRHRLIAVIMGGKSPKGREEQARKLLIWGNNNFDTVQLFHAGKALGKETVWYGNPHQVEVGTTEDIYLSLPRSAMQSIKAKYVIDRKDLEAPLKQGEKVGSIQVIDKDKVLASYPLMTLNKVEEGGIVTKVGDYLKQKF</sequence>